<dbReference type="AlphaFoldDB" id="A0A0K0FEP0"/>
<evidence type="ECO:0000313" key="2">
    <source>
        <dbReference type="Proteomes" id="UP000035680"/>
    </source>
</evidence>
<dbReference type="WBParaSite" id="SVE_0732500.1">
    <property type="protein sequence ID" value="SVE_0732500.1"/>
    <property type="gene ID" value="SVE_0732500"/>
</dbReference>
<organism evidence="2 3">
    <name type="scientific">Strongyloides venezuelensis</name>
    <name type="common">Threadworm</name>
    <dbReference type="NCBI Taxonomy" id="75913"/>
    <lineage>
        <taxon>Eukaryota</taxon>
        <taxon>Metazoa</taxon>
        <taxon>Ecdysozoa</taxon>
        <taxon>Nematoda</taxon>
        <taxon>Chromadorea</taxon>
        <taxon>Rhabditida</taxon>
        <taxon>Tylenchina</taxon>
        <taxon>Panagrolaimomorpha</taxon>
        <taxon>Strongyloidoidea</taxon>
        <taxon>Strongyloididae</taxon>
        <taxon>Strongyloides</taxon>
    </lineage>
</organism>
<keyword evidence="2" id="KW-1185">Reference proteome</keyword>
<evidence type="ECO:0000256" key="1">
    <source>
        <dbReference type="SAM" id="SignalP"/>
    </source>
</evidence>
<feature type="signal peptide" evidence="1">
    <location>
        <begin position="1"/>
        <end position="22"/>
    </location>
</feature>
<protein>
    <submittedName>
        <fullName evidence="3">Secreted protein</fullName>
    </submittedName>
</protein>
<dbReference type="Proteomes" id="UP000035680">
    <property type="component" value="Unassembled WGS sequence"/>
</dbReference>
<accession>A0A0K0FEP0</accession>
<name>A0A0K0FEP0_STRVS</name>
<keyword evidence="1" id="KW-0732">Signal</keyword>
<reference evidence="2" key="1">
    <citation type="submission" date="2014-07" db="EMBL/GenBank/DDBJ databases">
        <authorList>
            <person name="Martin A.A"/>
            <person name="De Silva N."/>
        </authorList>
    </citation>
    <scope>NUCLEOTIDE SEQUENCE</scope>
</reference>
<sequence>MRFHKTLAVFLITNLIFRSVASIFVLYKTYIQGIVHCKHCGSNDLVVGMGDSWSYRQMKVWNCNQTFNFVEKFLPYQAKQAFVEANYKCPFKQQVIKKLYTNCTYKDQFESYICDYTVIDM</sequence>
<reference evidence="3" key="2">
    <citation type="submission" date="2015-08" db="UniProtKB">
        <authorList>
            <consortium name="WormBaseParasite"/>
        </authorList>
    </citation>
    <scope>IDENTIFICATION</scope>
</reference>
<evidence type="ECO:0000313" key="3">
    <source>
        <dbReference type="WBParaSite" id="SVE_0732500.1"/>
    </source>
</evidence>
<feature type="chain" id="PRO_5005329836" evidence="1">
    <location>
        <begin position="23"/>
        <end position="121"/>
    </location>
</feature>
<proteinExistence type="predicted"/>